<feature type="signal peptide" evidence="1">
    <location>
        <begin position="1"/>
        <end position="20"/>
    </location>
</feature>
<protein>
    <recommendedName>
        <fullName evidence="4">Pherophorin domain-containing protein</fullName>
    </recommendedName>
</protein>
<dbReference type="OrthoDB" id="462876at2759"/>
<sequence length="319" mass="34674">MGRTPRRLVVLILFWLLADAQEDCATLKSQDTYQACGPVDSVLGPSAPTCFVTNYTSSSTSTLPQYCRLPYEIRVGLTISLTGPLAHVDNPNSTTLRILDLLASASSQISIAEEEVQLSNGQRILSVESCLRFCVMDDGSSEQNMVDLYRVPMLLWSLPDELANVGTAEQTPLELFLEGGARSSNSASVDFGRYFQASTAHNCANNFSVPSGYYLRRGAEFLTCDGYCDEQRDLEFCCRPDGGLVVSGQWTPSDAVVSTDWQDGCLRGESNGSVPVSISLTLSLGRSCLPVSILSISDEFRQPAPLLRLVLLASRPAIF</sequence>
<accession>A0A1Q9C1F3</accession>
<name>A0A1Q9C1F3_SYMMI</name>
<comment type="caution">
    <text evidence="2">The sequence shown here is derived from an EMBL/GenBank/DDBJ whole genome shotgun (WGS) entry which is preliminary data.</text>
</comment>
<dbReference type="Proteomes" id="UP000186817">
    <property type="component" value="Unassembled WGS sequence"/>
</dbReference>
<keyword evidence="3" id="KW-1185">Reference proteome</keyword>
<organism evidence="2 3">
    <name type="scientific">Symbiodinium microadriaticum</name>
    <name type="common">Dinoflagellate</name>
    <name type="synonym">Zooxanthella microadriatica</name>
    <dbReference type="NCBI Taxonomy" id="2951"/>
    <lineage>
        <taxon>Eukaryota</taxon>
        <taxon>Sar</taxon>
        <taxon>Alveolata</taxon>
        <taxon>Dinophyceae</taxon>
        <taxon>Suessiales</taxon>
        <taxon>Symbiodiniaceae</taxon>
        <taxon>Symbiodinium</taxon>
    </lineage>
</organism>
<proteinExistence type="predicted"/>
<gene>
    <name evidence="2" type="ORF">AK812_SmicGene43279</name>
</gene>
<reference evidence="2 3" key="1">
    <citation type="submission" date="2016-02" db="EMBL/GenBank/DDBJ databases">
        <title>Genome analysis of coral dinoflagellate symbionts highlights evolutionary adaptations to a symbiotic lifestyle.</title>
        <authorList>
            <person name="Aranda M."/>
            <person name="Li Y."/>
            <person name="Liew Y.J."/>
            <person name="Baumgarten S."/>
            <person name="Simakov O."/>
            <person name="Wilson M."/>
            <person name="Piel J."/>
            <person name="Ashoor H."/>
            <person name="Bougouffa S."/>
            <person name="Bajic V.B."/>
            <person name="Ryu T."/>
            <person name="Ravasi T."/>
            <person name="Bayer T."/>
            <person name="Micklem G."/>
            <person name="Kim H."/>
            <person name="Bhak J."/>
            <person name="Lajeunesse T.C."/>
            <person name="Voolstra C.R."/>
        </authorList>
    </citation>
    <scope>NUCLEOTIDE SEQUENCE [LARGE SCALE GENOMIC DNA]</scope>
    <source>
        <strain evidence="2 3">CCMP2467</strain>
    </source>
</reference>
<evidence type="ECO:0000313" key="2">
    <source>
        <dbReference type="EMBL" id="OLP76748.1"/>
    </source>
</evidence>
<keyword evidence="1" id="KW-0732">Signal</keyword>
<dbReference type="AlphaFoldDB" id="A0A1Q9C1F3"/>
<feature type="chain" id="PRO_5013090617" description="Pherophorin domain-containing protein" evidence="1">
    <location>
        <begin position="21"/>
        <end position="319"/>
    </location>
</feature>
<evidence type="ECO:0008006" key="4">
    <source>
        <dbReference type="Google" id="ProtNLM"/>
    </source>
</evidence>
<dbReference type="EMBL" id="LSRX01001934">
    <property type="protein sequence ID" value="OLP76748.1"/>
    <property type="molecule type" value="Genomic_DNA"/>
</dbReference>
<evidence type="ECO:0000256" key="1">
    <source>
        <dbReference type="SAM" id="SignalP"/>
    </source>
</evidence>
<evidence type="ECO:0000313" key="3">
    <source>
        <dbReference type="Proteomes" id="UP000186817"/>
    </source>
</evidence>